<evidence type="ECO:0000313" key="2">
    <source>
        <dbReference type="Proteomes" id="UP000319908"/>
    </source>
</evidence>
<proteinExistence type="predicted"/>
<organism evidence="1 2">
    <name type="scientific">Allorhodopirellula heiligendammensis</name>
    <dbReference type="NCBI Taxonomy" id="2714739"/>
    <lineage>
        <taxon>Bacteria</taxon>
        <taxon>Pseudomonadati</taxon>
        <taxon>Planctomycetota</taxon>
        <taxon>Planctomycetia</taxon>
        <taxon>Pirellulales</taxon>
        <taxon>Pirellulaceae</taxon>
        <taxon>Allorhodopirellula</taxon>
    </lineage>
</organism>
<gene>
    <name evidence="1" type="ORF">Poly21_50650</name>
</gene>
<name>A0A5C6BFL0_9BACT</name>
<evidence type="ECO:0000313" key="1">
    <source>
        <dbReference type="EMBL" id="TWU10096.1"/>
    </source>
</evidence>
<dbReference type="AlphaFoldDB" id="A0A5C6BFL0"/>
<dbReference type="Proteomes" id="UP000319908">
    <property type="component" value="Unassembled WGS sequence"/>
</dbReference>
<keyword evidence="2" id="KW-1185">Reference proteome</keyword>
<protein>
    <recommendedName>
        <fullName evidence="3">Glycoside hydrolase 123 C-terminal domain-containing protein</fullName>
    </recommendedName>
</protein>
<reference evidence="1 2" key="1">
    <citation type="journal article" date="2020" name="Antonie Van Leeuwenhoek">
        <title>Rhodopirellula heiligendammensis sp. nov., Rhodopirellula pilleata sp. nov., and Rhodopirellula solitaria sp. nov. isolated from natural or artificial marine surfaces in Northern Germany and California, USA, and emended description of the genus Rhodopirellula.</title>
        <authorList>
            <person name="Kallscheuer N."/>
            <person name="Wiegand S."/>
            <person name="Jogler M."/>
            <person name="Boedeker C."/>
            <person name="Peeters S.H."/>
            <person name="Rast P."/>
            <person name="Heuer A."/>
            <person name="Jetten M.S.M."/>
            <person name="Rohde M."/>
            <person name="Jogler C."/>
        </authorList>
    </citation>
    <scope>NUCLEOTIDE SEQUENCE [LARGE SCALE GENOMIC DNA]</scope>
    <source>
        <strain evidence="1 2">Poly21</strain>
    </source>
</reference>
<comment type="caution">
    <text evidence="1">The sequence shown here is derived from an EMBL/GenBank/DDBJ whole genome shotgun (WGS) entry which is preliminary data.</text>
</comment>
<evidence type="ECO:0008006" key="3">
    <source>
        <dbReference type="Google" id="ProtNLM"/>
    </source>
</evidence>
<sequence length="635" mass="71594">MQGEQQTILIRDLPEGSLGRDHLDVKVIARSCTGQHSEAEAVRIPLRRMSSPIGGAINDTGEPAKADASISRVSVIPVADKYDIEGQPVGDLPEGYRHRNSTFNGERIRLSAAAGEVISFQMLLRGERTVSLELALDSLQPRVDWFEAVYVSAHGRRIPDPLLPVGDSITLTPDQDSTIVADIYVPFDAKPGMQRGTVQVSDGRVIPIEIEILPFAIPRAASFFCEMNGYGLPDSVEQYEALQQIAYDHRVHVNILHYSHHTAAPGAHKTNLDMRMRSGRRMDNRRYDDIEPRAKHAYWDDFATAFGPYLDGSLFENGHRGPIPAPGFYLSFHESWPLNCRAYYNGDADAYRAFEATPEYADTYVNVLSDFVELAQSRGWNDTGFQIYFNNKGSREELTKAPWILDEPASYWDYRALRYYGGLTDVGRERESSQWTPGVKIDFRIDISRPEFCRGQLDGRDDLWVVSASAFEKYRRLLTDRADRDGLRVWVYGSANHVHQSNRDIQAWSLDAWSGGATGVVPWQTINKDGQALVEADQFGLFIFDQGDQGIPEIRHSMRLKAFRDAQQLIEYLNLLQARKGWTRTQRSAFVQQFVGLAATVVQTHEADAGTSQYPGVKATEWDRLRQATANLLRE</sequence>
<accession>A0A5C6BFL0</accession>
<dbReference type="EMBL" id="SJPU01000004">
    <property type="protein sequence ID" value="TWU10096.1"/>
    <property type="molecule type" value="Genomic_DNA"/>
</dbReference>